<feature type="compositionally biased region" description="Polar residues" evidence="1">
    <location>
        <begin position="963"/>
        <end position="975"/>
    </location>
</feature>
<name>A0A1L7WE01_9HELO</name>
<evidence type="ECO:0000313" key="2">
    <source>
        <dbReference type="EMBL" id="CZR51010.1"/>
    </source>
</evidence>
<evidence type="ECO:0000313" key="3">
    <source>
        <dbReference type="Proteomes" id="UP000184330"/>
    </source>
</evidence>
<keyword evidence="3" id="KW-1185">Reference proteome</keyword>
<gene>
    <name evidence="2" type="ORF">PAC_00885</name>
</gene>
<feature type="compositionally biased region" description="Basic and acidic residues" evidence="1">
    <location>
        <begin position="555"/>
        <end position="567"/>
    </location>
</feature>
<feature type="region of interest" description="Disordered" evidence="1">
    <location>
        <begin position="555"/>
        <end position="579"/>
    </location>
</feature>
<feature type="region of interest" description="Disordered" evidence="1">
    <location>
        <begin position="938"/>
        <end position="975"/>
    </location>
</feature>
<dbReference type="OrthoDB" id="428577at2759"/>
<proteinExistence type="predicted"/>
<feature type="region of interest" description="Disordered" evidence="1">
    <location>
        <begin position="1"/>
        <end position="61"/>
    </location>
</feature>
<organism evidence="2 3">
    <name type="scientific">Phialocephala subalpina</name>
    <dbReference type="NCBI Taxonomy" id="576137"/>
    <lineage>
        <taxon>Eukaryota</taxon>
        <taxon>Fungi</taxon>
        <taxon>Dikarya</taxon>
        <taxon>Ascomycota</taxon>
        <taxon>Pezizomycotina</taxon>
        <taxon>Leotiomycetes</taxon>
        <taxon>Helotiales</taxon>
        <taxon>Mollisiaceae</taxon>
        <taxon>Phialocephala</taxon>
        <taxon>Phialocephala fortinii species complex</taxon>
    </lineage>
</organism>
<reference evidence="2 3" key="1">
    <citation type="submission" date="2016-03" db="EMBL/GenBank/DDBJ databases">
        <authorList>
            <person name="Ploux O."/>
        </authorList>
    </citation>
    <scope>NUCLEOTIDE SEQUENCE [LARGE SCALE GENOMIC DNA]</scope>
    <source>
        <strain evidence="2 3">UAMH 11012</strain>
    </source>
</reference>
<accession>A0A1L7WE01</accession>
<dbReference type="STRING" id="576137.A0A1L7WE01"/>
<dbReference type="AlphaFoldDB" id="A0A1L7WE01"/>
<dbReference type="EMBL" id="FJOG01000001">
    <property type="protein sequence ID" value="CZR51010.1"/>
    <property type="molecule type" value="Genomic_DNA"/>
</dbReference>
<evidence type="ECO:0000256" key="1">
    <source>
        <dbReference type="SAM" id="MobiDB-lite"/>
    </source>
</evidence>
<dbReference type="Proteomes" id="UP000184330">
    <property type="component" value="Unassembled WGS sequence"/>
</dbReference>
<feature type="compositionally biased region" description="Basic and acidic residues" evidence="1">
    <location>
        <begin position="1"/>
        <end position="19"/>
    </location>
</feature>
<sequence>MAEDLSRKPSEPEHAKGFDATENDEEYVSRHSGNVPPSGRQRAASCQSMSRARLEGQPRTSISPFMSWDDSALINKHYAATKSRLNVTRDSHREGRHDKTLRGAEKDELQMGIALRRTESVNVFDDSASDTYLSSRPSSPAESDFGVHSGVDFVEKRLLHPDEYFQELDDLGSKIFEKSMFHFYIEGMPAVPFDGTIRFKAPFLENASFQNCTTAEILSFCEDVTSAANTTAFNGGPSAHYVDHRMHHREIAQLAHFIECRNIMSAVWENVKEMQSAAYCGQFISLLVLDRSRHGVAKLVRIECSKIEKLAIAFEICLLQVVLGDPATVLFDILNTISNDVSAACRELLAELDLNVPSTNIKDIWRCAVHILDVAVLSYAGAHTQPLGDDSVTSVELPGPFLETQYFIFRRRSFSCLSEFLADREAWVLEENPPHTIQVDLPRLSLSTDAVTFGDIWGPMWKSYILGDEGVEERILQYNVGNGVILPWNLPSPTPQNATVVRKGEIYCHWISNEDSRENQSLANSSGSSSGLHENDILLIGASVRLAKLRPNDKCESSVTDQRERLRNSGSLSEPGTIRNGKMLSAETFQAQVSPPYLTLGFQREYKRRGRTMKQVLVEDWKQRPLNRKIRCLEFKLGLEVSTCTHNARRIRLIKLLGTHTMLNHLKGGLLKWTSIECEEKFYLALQDSDPTAFRKLYESQPGWQNDLGNAIGYCLDELENTGKIENDLELFWAPGAAPGRKVTLRSSELSWIGFLEETESSGTLAVLEDKCLQLPTLRIGKKCQNDHFDPRHIDGKLTSNGGAFEGSILETSVNLNETCVPDSIRQGQGLVKNVRRNRSAPRHQYRWSLSSLEEGDKFKFGAKGSLKAISQLSQGQILAKWSPDILQSIRKSTVLGSLFDKPVEKMHHEFIRDEEEKTQPVHFLIISTAKSMLYSRQPSRRSSLHASATSVVSGPRPYVFDPTQNGQPRTTPSQSVLTQDGREILRDILNNWRIQPLLDSLESSLQLQ</sequence>
<protein>
    <submittedName>
        <fullName evidence="2">Uncharacterized protein</fullName>
    </submittedName>
</protein>